<dbReference type="InterPro" id="IPR020115">
    <property type="entry name" value="Fin"/>
</dbReference>
<protein>
    <submittedName>
        <fullName evidence="1">Uncharacterized protein DUF2757</fullName>
    </submittedName>
</protein>
<dbReference type="RefSeq" id="WP_113870060.1">
    <property type="nucleotide sequence ID" value="NZ_BAABQN010000016.1"/>
</dbReference>
<keyword evidence="2" id="KW-1185">Reference proteome</keyword>
<dbReference type="Proteomes" id="UP000252254">
    <property type="component" value="Unassembled WGS sequence"/>
</dbReference>
<organism evidence="1 2">
    <name type="scientific">Paraliobacillus ryukyuensis</name>
    <dbReference type="NCBI Taxonomy" id="200904"/>
    <lineage>
        <taxon>Bacteria</taxon>
        <taxon>Bacillati</taxon>
        <taxon>Bacillota</taxon>
        <taxon>Bacilli</taxon>
        <taxon>Bacillales</taxon>
        <taxon>Bacillaceae</taxon>
        <taxon>Paraliobacillus</taxon>
    </lineage>
</organism>
<dbReference type="EMBL" id="QNRI01000014">
    <property type="protein sequence ID" value="RBO92332.1"/>
    <property type="molecule type" value="Genomic_DNA"/>
</dbReference>
<dbReference type="GO" id="GO:0010468">
    <property type="term" value="P:regulation of gene expression"/>
    <property type="evidence" value="ECO:0007669"/>
    <property type="project" value="InterPro"/>
</dbReference>
<proteinExistence type="predicted"/>
<name>A0A366DQH4_9BACI</name>
<dbReference type="STRING" id="200904.GCA_900168775_02955"/>
<evidence type="ECO:0000313" key="2">
    <source>
        <dbReference type="Proteomes" id="UP000252254"/>
    </source>
</evidence>
<gene>
    <name evidence="1" type="ORF">DES48_11431</name>
</gene>
<dbReference type="OrthoDB" id="2084556at2"/>
<comment type="caution">
    <text evidence="1">The sequence shown here is derived from an EMBL/GenBank/DDBJ whole genome shotgun (WGS) entry which is preliminary data.</text>
</comment>
<dbReference type="Pfam" id="PF10955">
    <property type="entry name" value="Fin"/>
    <property type="match status" value="1"/>
</dbReference>
<reference evidence="1 2" key="1">
    <citation type="submission" date="2018-06" db="EMBL/GenBank/DDBJ databases">
        <title>Genomic Encyclopedia of Type Strains, Phase IV (KMG-IV): sequencing the most valuable type-strain genomes for metagenomic binning, comparative biology and taxonomic classification.</title>
        <authorList>
            <person name="Goeker M."/>
        </authorList>
    </citation>
    <scope>NUCLEOTIDE SEQUENCE [LARGE SCALE GENOMIC DNA]</scope>
    <source>
        <strain evidence="1 2">DSM 15140</strain>
    </source>
</reference>
<sequence>MAIRYTCRHCKKLVGTIEQKQVHAQALGLDFLSTEDRKEMIRYDPNGNMNISVICEDCQEILEHYPDYHALDSFIH</sequence>
<evidence type="ECO:0000313" key="1">
    <source>
        <dbReference type="EMBL" id="RBO92332.1"/>
    </source>
</evidence>
<dbReference type="AlphaFoldDB" id="A0A366DQH4"/>
<accession>A0A366DQH4</accession>